<dbReference type="InterPro" id="IPR029044">
    <property type="entry name" value="Nucleotide-diphossugar_trans"/>
</dbReference>
<evidence type="ECO:0000313" key="11">
    <source>
        <dbReference type="Proteomes" id="UP001265746"/>
    </source>
</evidence>
<dbReference type="GO" id="GO:0006493">
    <property type="term" value="P:protein O-linked glycosylation"/>
    <property type="evidence" value="ECO:0007669"/>
    <property type="project" value="TreeGrafter"/>
</dbReference>
<protein>
    <submittedName>
        <fullName evidence="10">Uncharacterized protein</fullName>
    </submittedName>
</protein>
<dbReference type="Pfam" id="PF11051">
    <property type="entry name" value="Mannosyl_trans3"/>
    <property type="match status" value="1"/>
</dbReference>
<evidence type="ECO:0000256" key="7">
    <source>
        <dbReference type="ARBA" id="ARBA00022989"/>
    </source>
</evidence>
<dbReference type="EMBL" id="JAUJFL010000004">
    <property type="protein sequence ID" value="KAK2605637.1"/>
    <property type="molecule type" value="Genomic_DNA"/>
</dbReference>
<keyword evidence="8" id="KW-0472">Membrane</keyword>
<keyword evidence="5" id="KW-0812">Transmembrane</keyword>
<keyword evidence="7" id="KW-1133">Transmembrane helix</keyword>
<dbReference type="PANTHER" id="PTHR31392:SF1">
    <property type="entry name" value="ALPHA-1,3-MANNOSYLTRANSFERASE MNN1-RELATED"/>
    <property type="match status" value="1"/>
</dbReference>
<dbReference type="AlphaFoldDB" id="A0AAD9SDR0"/>
<evidence type="ECO:0000256" key="6">
    <source>
        <dbReference type="ARBA" id="ARBA00022968"/>
    </source>
</evidence>
<evidence type="ECO:0000313" key="10">
    <source>
        <dbReference type="EMBL" id="KAK2605637.1"/>
    </source>
</evidence>
<evidence type="ECO:0000256" key="2">
    <source>
        <dbReference type="ARBA" id="ARBA00009105"/>
    </source>
</evidence>
<dbReference type="GO" id="GO:0016020">
    <property type="term" value="C:membrane"/>
    <property type="evidence" value="ECO:0007669"/>
    <property type="project" value="UniProtKB-SubCell"/>
</dbReference>
<keyword evidence="11" id="KW-1185">Reference proteome</keyword>
<keyword evidence="4" id="KW-0808">Transferase</keyword>
<gene>
    <name evidence="10" type="ORF">N8I77_008462</name>
</gene>
<dbReference type="GO" id="GO:0000033">
    <property type="term" value="F:alpha-1,3-mannosyltransferase activity"/>
    <property type="evidence" value="ECO:0007669"/>
    <property type="project" value="TreeGrafter"/>
</dbReference>
<evidence type="ECO:0000256" key="4">
    <source>
        <dbReference type="ARBA" id="ARBA00022679"/>
    </source>
</evidence>
<proteinExistence type="inferred from homology"/>
<dbReference type="Gene3D" id="3.90.550.10">
    <property type="entry name" value="Spore Coat Polysaccharide Biosynthesis Protein SpsA, Chain A"/>
    <property type="match status" value="1"/>
</dbReference>
<dbReference type="InterPro" id="IPR022751">
    <property type="entry name" value="Alpha_mannosyltransferase"/>
</dbReference>
<comment type="subcellular location">
    <subcellularLocation>
        <location evidence="1">Membrane</location>
        <topology evidence="1">Single-pass type II membrane protein</topology>
    </subcellularLocation>
</comment>
<dbReference type="PANTHER" id="PTHR31392">
    <property type="entry name" value="ALPHA-1,3-MANNOSYLTRANSFERASE MNN1-RELATED"/>
    <property type="match status" value="1"/>
</dbReference>
<sequence>MASFSLNMPRGAVLFTGLVFLLGIVYLYQPSFDLRSNTFSETSSSSPSPGVIISNFEPKLTTDLVQYFEDYPLVPPYKDRFGELGRRTRLLRDLLESADSNYVPSQRSSLLEIIDKTALLLFPFLKGPPTHPNPAGGLSNIRSSIEPGSVGIVIPAGNNNVRFAAHLISSLRNVLNSRLPIQVVYAGDRDLSASNRYFLAELVASSGQALDFLDILTVFDDSTLKLQEGGWAIKPFAVLGSNFEKIILLDSDAVFLQKPEVLLDHSGFQHTGALLFRDRLLWQHAFSDRHQWWHGQIKRPSNELNTSLVWTEEYAEEGDSGVVVVDKSRTDVFMGLLHICWQNSYDVREEITYKITYGDKETWWMGFELAGSSYEMEKHYGAIVGWETKLDSEAENEEDNWEQLDGPSTNKVCSFVIAHVDEEENLIWYNGGLLKNKKIPEMKHDYAVPDKWMVDGEWQKGATREDMSCMVGKQMQDLSDEEMRRLERSIAEAKRIDVALHVE</sequence>
<organism evidence="10 11">
    <name type="scientific">Phomopsis amygdali</name>
    <name type="common">Fusicoccum amygdali</name>
    <dbReference type="NCBI Taxonomy" id="1214568"/>
    <lineage>
        <taxon>Eukaryota</taxon>
        <taxon>Fungi</taxon>
        <taxon>Dikarya</taxon>
        <taxon>Ascomycota</taxon>
        <taxon>Pezizomycotina</taxon>
        <taxon>Sordariomycetes</taxon>
        <taxon>Sordariomycetidae</taxon>
        <taxon>Diaporthales</taxon>
        <taxon>Diaporthaceae</taxon>
        <taxon>Diaporthe</taxon>
    </lineage>
</organism>
<keyword evidence="6" id="KW-0735">Signal-anchor</keyword>
<keyword evidence="3" id="KW-0328">Glycosyltransferase</keyword>
<evidence type="ECO:0000256" key="1">
    <source>
        <dbReference type="ARBA" id="ARBA00004606"/>
    </source>
</evidence>
<reference evidence="10" key="1">
    <citation type="submission" date="2023-06" db="EMBL/GenBank/DDBJ databases">
        <authorList>
            <person name="Noh H."/>
        </authorList>
    </citation>
    <scope>NUCLEOTIDE SEQUENCE</scope>
    <source>
        <strain evidence="10">DUCC20226</strain>
    </source>
</reference>
<dbReference type="SUPFAM" id="SSF53448">
    <property type="entry name" value="Nucleotide-diphospho-sugar transferases"/>
    <property type="match status" value="1"/>
</dbReference>
<evidence type="ECO:0000256" key="8">
    <source>
        <dbReference type="ARBA" id="ARBA00023136"/>
    </source>
</evidence>
<name>A0AAD9SDR0_PHOAM</name>
<comment type="caution">
    <text evidence="10">The sequence shown here is derived from an EMBL/GenBank/DDBJ whole genome shotgun (WGS) entry which is preliminary data.</text>
</comment>
<dbReference type="GO" id="GO:0005794">
    <property type="term" value="C:Golgi apparatus"/>
    <property type="evidence" value="ECO:0007669"/>
    <property type="project" value="TreeGrafter"/>
</dbReference>
<dbReference type="Proteomes" id="UP001265746">
    <property type="component" value="Unassembled WGS sequence"/>
</dbReference>
<keyword evidence="9" id="KW-0325">Glycoprotein</keyword>
<evidence type="ECO:0000256" key="3">
    <source>
        <dbReference type="ARBA" id="ARBA00022676"/>
    </source>
</evidence>
<evidence type="ECO:0000256" key="5">
    <source>
        <dbReference type="ARBA" id="ARBA00022692"/>
    </source>
</evidence>
<evidence type="ECO:0000256" key="9">
    <source>
        <dbReference type="ARBA" id="ARBA00023180"/>
    </source>
</evidence>
<accession>A0AAD9SDR0</accession>
<comment type="similarity">
    <text evidence="2">Belongs to the MNN1/MNT family.</text>
</comment>